<dbReference type="AlphaFoldDB" id="A0A1H9IN63"/>
<evidence type="ECO:0000256" key="10">
    <source>
        <dbReference type="HAMAP-Rule" id="MF_01020"/>
    </source>
</evidence>
<evidence type="ECO:0000256" key="9">
    <source>
        <dbReference type="ARBA" id="ARBA00023102"/>
    </source>
</evidence>
<dbReference type="InterPro" id="IPR021130">
    <property type="entry name" value="PRib-ATP_PPHydrolase-like"/>
</dbReference>
<keyword evidence="6 10" id="KW-0547">Nucleotide-binding</keyword>
<evidence type="ECO:0000313" key="12">
    <source>
        <dbReference type="Proteomes" id="UP000199766"/>
    </source>
</evidence>
<dbReference type="NCBIfam" id="NF001611">
    <property type="entry name" value="PRK00400.1-3"/>
    <property type="match status" value="1"/>
</dbReference>
<comment type="subcellular location">
    <subcellularLocation>
        <location evidence="2 10">Cytoplasm</location>
    </subcellularLocation>
</comment>
<dbReference type="OrthoDB" id="9814738at2"/>
<evidence type="ECO:0000256" key="7">
    <source>
        <dbReference type="ARBA" id="ARBA00022801"/>
    </source>
</evidence>
<proteinExistence type="inferred from homology"/>
<dbReference type="SUPFAM" id="SSF101386">
    <property type="entry name" value="all-alpha NTP pyrophosphatases"/>
    <property type="match status" value="1"/>
</dbReference>
<sequence length="122" mass="13182">MSCADDSSVEGALARVAAVIESRKPAHGGDPEKSYVARLLHKGPDAFLKKIGEEATEVVMAAKDVDHGVDKAKLLYEVADLWFHSMIALAHYDLSPVDVVAELERREGTSGLQEKAQRQAAP</sequence>
<evidence type="ECO:0000256" key="3">
    <source>
        <dbReference type="ARBA" id="ARBA00005204"/>
    </source>
</evidence>
<accession>A0A1H9IN63</accession>
<evidence type="ECO:0000256" key="8">
    <source>
        <dbReference type="ARBA" id="ARBA00022840"/>
    </source>
</evidence>
<keyword evidence="5 10" id="KW-0028">Amino-acid biosynthesis</keyword>
<dbReference type="GO" id="GO:0005737">
    <property type="term" value="C:cytoplasm"/>
    <property type="evidence" value="ECO:0007669"/>
    <property type="project" value="UniProtKB-SubCell"/>
</dbReference>
<evidence type="ECO:0000256" key="6">
    <source>
        <dbReference type="ARBA" id="ARBA00022741"/>
    </source>
</evidence>
<dbReference type="Pfam" id="PF01503">
    <property type="entry name" value="PRA-PH"/>
    <property type="match status" value="1"/>
</dbReference>
<comment type="pathway">
    <text evidence="3 10">Amino-acid biosynthesis; L-histidine biosynthesis; L-histidine from 5-phospho-alpha-D-ribose 1-diphosphate: step 2/9.</text>
</comment>
<keyword evidence="12" id="KW-1185">Reference proteome</keyword>
<evidence type="ECO:0000313" key="11">
    <source>
        <dbReference type="EMBL" id="SEQ76008.1"/>
    </source>
</evidence>
<reference evidence="11 12" key="1">
    <citation type="submission" date="2016-10" db="EMBL/GenBank/DDBJ databases">
        <authorList>
            <person name="de Groot N.N."/>
        </authorList>
    </citation>
    <scope>NUCLEOTIDE SEQUENCE [LARGE SCALE GENOMIC DNA]</scope>
    <source>
        <strain evidence="11 12">ATCC 35958</strain>
    </source>
</reference>
<dbReference type="UniPathway" id="UPA00031">
    <property type="reaction ID" value="UER00007"/>
</dbReference>
<keyword evidence="7 10" id="KW-0378">Hydrolase</keyword>
<evidence type="ECO:0000256" key="1">
    <source>
        <dbReference type="ARBA" id="ARBA00001460"/>
    </source>
</evidence>
<keyword evidence="8 10" id="KW-0067">ATP-binding</keyword>
<gene>
    <name evidence="10" type="primary">hisE</name>
    <name evidence="11" type="ORF">SAMN02982919_01170</name>
</gene>
<organism evidence="11 12">
    <name type="scientific">Giesbergeria anulus</name>
    <dbReference type="NCBI Taxonomy" id="180197"/>
    <lineage>
        <taxon>Bacteria</taxon>
        <taxon>Pseudomonadati</taxon>
        <taxon>Pseudomonadota</taxon>
        <taxon>Betaproteobacteria</taxon>
        <taxon>Burkholderiales</taxon>
        <taxon>Comamonadaceae</taxon>
        <taxon>Giesbergeria</taxon>
    </lineage>
</organism>
<dbReference type="GO" id="GO:0000105">
    <property type="term" value="P:L-histidine biosynthetic process"/>
    <property type="evidence" value="ECO:0007669"/>
    <property type="project" value="UniProtKB-UniRule"/>
</dbReference>
<dbReference type="HAMAP" id="MF_01020">
    <property type="entry name" value="HisE"/>
    <property type="match status" value="1"/>
</dbReference>
<protein>
    <recommendedName>
        <fullName evidence="10">Phosphoribosyl-ATP pyrophosphatase</fullName>
        <shortName evidence="10">PRA-PH</shortName>
        <ecNumber evidence="10">3.6.1.31</ecNumber>
    </recommendedName>
</protein>
<evidence type="ECO:0000256" key="5">
    <source>
        <dbReference type="ARBA" id="ARBA00022605"/>
    </source>
</evidence>
<name>A0A1H9IN63_9BURK</name>
<dbReference type="Proteomes" id="UP000199766">
    <property type="component" value="Unassembled WGS sequence"/>
</dbReference>
<dbReference type="NCBIfam" id="TIGR03188">
    <property type="entry name" value="histidine_hisI"/>
    <property type="match status" value="1"/>
</dbReference>
<dbReference type="RefSeq" id="WP_091454898.1">
    <property type="nucleotide sequence ID" value="NZ_FOGD01000002.1"/>
</dbReference>
<dbReference type="EMBL" id="FOGD01000002">
    <property type="protein sequence ID" value="SEQ76008.1"/>
    <property type="molecule type" value="Genomic_DNA"/>
</dbReference>
<keyword evidence="9 10" id="KW-0368">Histidine biosynthesis</keyword>
<dbReference type="GO" id="GO:0004636">
    <property type="term" value="F:phosphoribosyl-ATP diphosphatase activity"/>
    <property type="evidence" value="ECO:0007669"/>
    <property type="project" value="UniProtKB-UniRule"/>
</dbReference>
<evidence type="ECO:0000256" key="4">
    <source>
        <dbReference type="ARBA" id="ARBA00022490"/>
    </source>
</evidence>
<dbReference type="CDD" id="cd11534">
    <property type="entry name" value="NTP-PPase_HisIE_like"/>
    <property type="match status" value="1"/>
</dbReference>
<keyword evidence="4 10" id="KW-0963">Cytoplasm</keyword>
<comment type="catalytic activity">
    <reaction evidence="1 10">
        <text>1-(5-phospho-beta-D-ribosyl)-ATP + H2O = 1-(5-phospho-beta-D-ribosyl)-5'-AMP + diphosphate + H(+)</text>
        <dbReference type="Rhea" id="RHEA:22828"/>
        <dbReference type="ChEBI" id="CHEBI:15377"/>
        <dbReference type="ChEBI" id="CHEBI:15378"/>
        <dbReference type="ChEBI" id="CHEBI:33019"/>
        <dbReference type="ChEBI" id="CHEBI:59457"/>
        <dbReference type="ChEBI" id="CHEBI:73183"/>
        <dbReference type="EC" id="3.6.1.31"/>
    </reaction>
</comment>
<dbReference type="PANTHER" id="PTHR42945">
    <property type="entry name" value="HISTIDINE BIOSYNTHESIS BIFUNCTIONAL PROTEIN"/>
    <property type="match status" value="1"/>
</dbReference>
<dbReference type="GO" id="GO:0005524">
    <property type="term" value="F:ATP binding"/>
    <property type="evidence" value="ECO:0007669"/>
    <property type="project" value="UniProtKB-KW"/>
</dbReference>
<evidence type="ECO:0000256" key="2">
    <source>
        <dbReference type="ARBA" id="ARBA00004496"/>
    </source>
</evidence>
<dbReference type="PANTHER" id="PTHR42945:SF9">
    <property type="entry name" value="HISTIDINE BIOSYNTHESIS BIFUNCTIONAL PROTEIN HISIE"/>
    <property type="match status" value="1"/>
</dbReference>
<dbReference type="STRING" id="180197.SAMN02982919_01170"/>
<dbReference type="Gene3D" id="1.10.287.1080">
    <property type="entry name" value="MazG-like"/>
    <property type="match status" value="1"/>
</dbReference>
<dbReference type="InterPro" id="IPR008179">
    <property type="entry name" value="HisE"/>
</dbReference>
<dbReference type="EC" id="3.6.1.31" evidence="10"/>
<comment type="similarity">
    <text evidence="10">Belongs to the PRA-PH family.</text>
</comment>